<keyword evidence="2" id="KW-0503">Monooxygenase</keyword>
<comment type="caution">
    <text evidence="3">The sequence shown here is derived from an EMBL/GenBank/DDBJ whole genome shotgun (WGS) entry which is preliminary data.</text>
</comment>
<dbReference type="Proteomes" id="UP001180754">
    <property type="component" value="Unassembled WGS sequence"/>
</dbReference>
<dbReference type="PROSITE" id="PS00086">
    <property type="entry name" value="CYTOCHROME_P450"/>
    <property type="match status" value="1"/>
</dbReference>
<proteinExistence type="inferred from homology"/>
<keyword evidence="2" id="KW-0479">Metal-binding</keyword>
<evidence type="ECO:0000256" key="2">
    <source>
        <dbReference type="RuleBase" id="RU000461"/>
    </source>
</evidence>
<dbReference type="Pfam" id="PF00067">
    <property type="entry name" value="p450"/>
    <property type="match status" value="1"/>
</dbReference>
<organism evidence="3 4">
    <name type="scientific">Streptomyces lonegramiae</name>
    <dbReference type="NCBI Taxonomy" id="3075524"/>
    <lineage>
        <taxon>Bacteria</taxon>
        <taxon>Bacillati</taxon>
        <taxon>Actinomycetota</taxon>
        <taxon>Actinomycetes</taxon>
        <taxon>Kitasatosporales</taxon>
        <taxon>Streptomycetaceae</taxon>
        <taxon>Streptomyces</taxon>
    </lineage>
</organism>
<dbReference type="Gene3D" id="1.10.630.10">
    <property type="entry name" value="Cytochrome P450"/>
    <property type="match status" value="1"/>
</dbReference>
<dbReference type="PRINTS" id="PR00385">
    <property type="entry name" value="P450"/>
</dbReference>
<dbReference type="PRINTS" id="PR00359">
    <property type="entry name" value="BP450"/>
</dbReference>
<sequence length="398" mass="43921">MTSVDRDTVRAVSDLPVAERRDDAWRMLMAGPEPARMADGLAVTSLAAVKAVLREPNRFSAKKAFDAVETGYPLIPLAFDPPEQTRYRRILQPFFGPRRIRALEESLRAQAIDLVEAVKARGGCDFVADIAVPFPVQALLTLLGLPLEDRDRFIESKNAALELTADAVGELTLTDEERVARVAQTMALGGYLTKLIETRRTRPGDDVLSEILAIDGDDRLSDTEAMGVCLMLVLAGLETVTDALSLGMERLATHPERRRELADDPSLVPAAVEELLRLDPPAPFLPRVTTEDVEIAGCPVPAGTLVNTHLTTANRDETCWPRPHDIDFHRPDNPHTSFGVGVHRCLGTHLARLEMQLLFEEWHCRIPEYAIAEGTSHRARLVRANIGMESLRLTIPTA</sequence>
<dbReference type="InterPro" id="IPR002397">
    <property type="entry name" value="Cyt_P450_B"/>
</dbReference>
<dbReference type="InterPro" id="IPR001128">
    <property type="entry name" value="Cyt_P450"/>
</dbReference>
<gene>
    <name evidence="3" type="ORF">RND15_33175</name>
</gene>
<keyword evidence="4" id="KW-1185">Reference proteome</keyword>
<name>A0ABU2XPY6_9ACTN</name>
<dbReference type="EMBL" id="JAVRFD010000020">
    <property type="protein sequence ID" value="MDT0547517.1"/>
    <property type="molecule type" value="Genomic_DNA"/>
</dbReference>
<comment type="similarity">
    <text evidence="1 2">Belongs to the cytochrome P450 family.</text>
</comment>
<dbReference type="InterPro" id="IPR017972">
    <property type="entry name" value="Cyt_P450_CS"/>
</dbReference>
<dbReference type="RefSeq" id="WP_311728037.1">
    <property type="nucleotide sequence ID" value="NZ_JAVRFD010000020.1"/>
</dbReference>
<evidence type="ECO:0000313" key="4">
    <source>
        <dbReference type="Proteomes" id="UP001180754"/>
    </source>
</evidence>
<keyword evidence="2" id="KW-0560">Oxidoreductase</keyword>
<protein>
    <submittedName>
        <fullName evidence="3">Cytochrome P450</fullName>
    </submittedName>
</protein>
<evidence type="ECO:0000313" key="3">
    <source>
        <dbReference type="EMBL" id="MDT0547517.1"/>
    </source>
</evidence>
<dbReference type="InterPro" id="IPR036396">
    <property type="entry name" value="Cyt_P450_sf"/>
</dbReference>
<keyword evidence="2" id="KW-0408">Iron</keyword>
<dbReference type="PANTHER" id="PTHR46696:SF6">
    <property type="entry name" value="P450, PUTATIVE (EUROFUNG)-RELATED"/>
    <property type="match status" value="1"/>
</dbReference>
<evidence type="ECO:0000256" key="1">
    <source>
        <dbReference type="ARBA" id="ARBA00010617"/>
    </source>
</evidence>
<dbReference type="SUPFAM" id="SSF48264">
    <property type="entry name" value="Cytochrome P450"/>
    <property type="match status" value="1"/>
</dbReference>
<accession>A0ABU2XPY6</accession>
<reference evidence="3" key="1">
    <citation type="submission" date="2024-05" db="EMBL/GenBank/DDBJ databases">
        <title>30 novel species of actinomycetes from the DSMZ collection.</title>
        <authorList>
            <person name="Nouioui I."/>
        </authorList>
    </citation>
    <scope>NUCLEOTIDE SEQUENCE</scope>
    <source>
        <strain evidence="3">DSM 41529</strain>
    </source>
</reference>
<dbReference type="PANTHER" id="PTHR46696">
    <property type="entry name" value="P450, PUTATIVE (EUROFUNG)-RELATED"/>
    <property type="match status" value="1"/>
</dbReference>
<keyword evidence="2" id="KW-0349">Heme</keyword>